<dbReference type="EMBL" id="SNZH01000025">
    <property type="protein sequence ID" value="TDR37340.1"/>
    <property type="molecule type" value="Genomic_DNA"/>
</dbReference>
<dbReference type="Pfam" id="PF12834">
    <property type="entry name" value="Phage_int_SAM_2"/>
    <property type="match status" value="1"/>
</dbReference>
<evidence type="ECO:0000259" key="3">
    <source>
        <dbReference type="Pfam" id="PF12835"/>
    </source>
</evidence>
<keyword evidence="1" id="KW-0233">DNA recombination</keyword>
<name>A0A4R6YJW5_9GAMM</name>
<organism evidence="4 5">
    <name type="scientific">Tahibacter aquaticus</name>
    <dbReference type="NCBI Taxonomy" id="520092"/>
    <lineage>
        <taxon>Bacteria</taxon>
        <taxon>Pseudomonadati</taxon>
        <taxon>Pseudomonadota</taxon>
        <taxon>Gammaproteobacteria</taxon>
        <taxon>Lysobacterales</taxon>
        <taxon>Rhodanobacteraceae</taxon>
        <taxon>Tahibacter</taxon>
    </lineage>
</organism>
<dbReference type="Pfam" id="PF12835">
    <property type="entry name" value="Integrase_1"/>
    <property type="match status" value="1"/>
</dbReference>
<reference evidence="4 5" key="1">
    <citation type="submission" date="2019-03" db="EMBL/GenBank/DDBJ databases">
        <title>Genomic Encyclopedia of Type Strains, Phase IV (KMG-IV): sequencing the most valuable type-strain genomes for metagenomic binning, comparative biology and taxonomic classification.</title>
        <authorList>
            <person name="Goeker M."/>
        </authorList>
    </citation>
    <scope>NUCLEOTIDE SEQUENCE [LARGE SCALE GENOMIC DNA]</scope>
    <source>
        <strain evidence="4 5">DSM 21667</strain>
    </source>
</reference>
<dbReference type="GO" id="GO:0006310">
    <property type="term" value="P:DNA recombination"/>
    <property type="evidence" value="ECO:0007669"/>
    <property type="project" value="UniProtKB-KW"/>
</dbReference>
<evidence type="ECO:0000313" key="4">
    <source>
        <dbReference type="EMBL" id="TDR37340.1"/>
    </source>
</evidence>
<proteinExistence type="predicted"/>
<evidence type="ECO:0000256" key="1">
    <source>
        <dbReference type="ARBA" id="ARBA00023172"/>
    </source>
</evidence>
<feature type="domain" description="Integrase catalytic" evidence="3">
    <location>
        <begin position="77"/>
        <end position="189"/>
    </location>
</feature>
<gene>
    <name evidence="4" type="ORF">DFR29_1252</name>
</gene>
<dbReference type="Proteomes" id="UP000295293">
    <property type="component" value="Unassembled WGS sequence"/>
</dbReference>
<keyword evidence="5" id="KW-1185">Reference proteome</keyword>
<dbReference type="InterPro" id="IPR013762">
    <property type="entry name" value="Integrase-like_cat_sf"/>
</dbReference>
<dbReference type="Gene3D" id="1.10.443.10">
    <property type="entry name" value="Intergrase catalytic core"/>
    <property type="match status" value="1"/>
</dbReference>
<accession>A0A4R6YJW5</accession>
<dbReference type="GO" id="GO:0015074">
    <property type="term" value="P:DNA integration"/>
    <property type="evidence" value="ECO:0007669"/>
    <property type="project" value="InterPro"/>
</dbReference>
<dbReference type="AlphaFoldDB" id="A0A4R6YJW5"/>
<comment type="caution">
    <text evidence="4">The sequence shown here is derived from an EMBL/GenBank/DDBJ whole genome shotgun (WGS) entry which is preliminary data.</text>
</comment>
<evidence type="ECO:0000259" key="2">
    <source>
        <dbReference type="Pfam" id="PF12834"/>
    </source>
</evidence>
<dbReference type="SUPFAM" id="SSF56349">
    <property type="entry name" value="DNA breaking-rejoining enzymes"/>
    <property type="match status" value="1"/>
</dbReference>
<dbReference type="GO" id="GO:0003677">
    <property type="term" value="F:DNA binding"/>
    <property type="evidence" value="ECO:0007669"/>
    <property type="project" value="InterPro"/>
</dbReference>
<feature type="domain" description="Putative integrase N-terminal" evidence="2">
    <location>
        <begin position="3"/>
        <end position="39"/>
    </location>
</feature>
<dbReference type="InterPro" id="IPR011010">
    <property type="entry name" value="DNA_brk_join_enz"/>
</dbReference>
<protein>
    <submittedName>
        <fullName evidence="4">Integrase-like protein</fullName>
    </submittedName>
</protein>
<dbReference type="InterPro" id="IPR024457">
    <property type="entry name" value="Putative_integrase_N"/>
</dbReference>
<evidence type="ECO:0000313" key="5">
    <source>
        <dbReference type="Proteomes" id="UP000295293"/>
    </source>
</evidence>
<sequence length="244" mass="27360">MGARSLKPKHVDALAQQWQGDGLAAGTRKNRMAALRWWAEKVDKSAVIARDNTVYGIEAREFVAKGSKAIQATQEALARIEDPHIRFALRLQAAFGLRREEAIKFRVSYADQGDHIRLRGSWCKGGRPRTVPVFTPRQRALLVEVRRLAGDGSLISGHLRYVDQLQRFKFATSKAGISKTHGLRHHYAQWRYRNLAGWPAPAAGGSGLRQLTPAQRVIDRRVRLQISAELGHGREAITTVYLGR</sequence>
<dbReference type="InterPro" id="IPR024456">
    <property type="entry name" value="Integrase_catalytic_putative"/>
</dbReference>